<dbReference type="KEGG" id="vck:PG915_21290"/>
<accession>A0AAU8BPF1</accession>
<dbReference type="EMBL" id="CP115921">
    <property type="protein sequence ID" value="XCD17826.1"/>
    <property type="molecule type" value="Genomic_DNA"/>
</dbReference>
<proteinExistence type="predicted"/>
<evidence type="ECO:0000313" key="1">
    <source>
        <dbReference type="EMBL" id="XCD17826.1"/>
    </source>
</evidence>
<name>A0AAU8BPF1_9VIBR</name>
<dbReference type="RefSeq" id="WP_353498999.1">
    <property type="nucleotide sequence ID" value="NZ_CP115921.1"/>
</dbReference>
<dbReference type="AlphaFoldDB" id="A0AAU8BPF1"/>
<gene>
    <name evidence="1" type="ORF">PG915_21290</name>
</gene>
<reference evidence="1" key="1">
    <citation type="submission" date="2023-01" db="EMBL/GenBank/DDBJ databases">
        <title>Vibrio sp. CB1-14 genome sequencing.</title>
        <authorList>
            <person name="Otstavnykh N."/>
            <person name="Isaeva M."/>
            <person name="Meleshko D."/>
        </authorList>
    </citation>
    <scope>NUCLEOTIDE SEQUENCE</scope>
    <source>
        <strain evidence="1">CB1-14</strain>
    </source>
</reference>
<protein>
    <submittedName>
        <fullName evidence="1">Uncharacterized protein</fullName>
    </submittedName>
</protein>
<organism evidence="1">
    <name type="scientific">Vibrio chaetopteri</name>
    <dbReference type="NCBI Taxonomy" id="3016528"/>
    <lineage>
        <taxon>Bacteria</taxon>
        <taxon>Pseudomonadati</taxon>
        <taxon>Pseudomonadota</taxon>
        <taxon>Gammaproteobacteria</taxon>
        <taxon>Vibrionales</taxon>
        <taxon>Vibrionaceae</taxon>
        <taxon>Vibrio</taxon>
    </lineage>
</organism>
<sequence length="144" mass="16020">MSVYIGARDLSGVPLGTHQFIVLHFSEPQFPIHTSGMVYHTKYLGDGHYGVVIGAQNRGSLVVEIAEKGDLLATREYFGAANTSIFKPDFSSQLRLVDYGTVPDAEAKRRVMQLATNFRLNQAIHQFPILLWGWGTTVIVLFSH</sequence>